<organism evidence="2 3">
    <name type="scientific">Rhamnusium bicolor</name>
    <dbReference type="NCBI Taxonomy" id="1586634"/>
    <lineage>
        <taxon>Eukaryota</taxon>
        <taxon>Metazoa</taxon>
        <taxon>Ecdysozoa</taxon>
        <taxon>Arthropoda</taxon>
        <taxon>Hexapoda</taxon>
        <taxon>Insecta</taxon>
        <taxon>Pterygota</taxon>
        <taxon>Neoptera</taxon>
        <taxon>Endopterygota</taxon>
        <taxon>Coleoptera</taxon>
        <taxon>Polyphaga</taxon>
        <taxon>Cucujiformia</taxon>
        <taxon>Chrysomeloidea</taxon>
        <taxon>Cerambycidae</taxon>
        <taxon>Lepturinae</taxon>
        <taxon>Rhagiini</taxon>
        <taxon>Rhamnusium</taxon>
    </lineage>
</organism>
<evidence type="ECO:0000313" key="3">
    <source>
        <dbReference type="Proteomes" id="UP001162156"/>
    </source>
</evidence>
<dbReference type="PANTHER" id="PTHR11161">
    <property type="entry name" value="O-ACYLTRANSFERASE"/>
    <property type="match status" value="1"/>
</dbReference>
<gene>
    <name evidence="2" type="ORF">NQ314_020599</name>
</gene>
<keyword evidence="1" id="KW-0812">Transmembrane</keyword>
<feature type="transmembrane region" description="Helical" evidence="1">
    <location>
        <begin position="261"/>
        <end position="282"/>
    </location>
</feature>
<feature type="transmembrane region" description="Helical" evidence="1">
    <location>
        <begin position="235"/>
        <end position="254"/>
    </location>
</feature>
<keyword evidence="1" id="KW-1133">Transmembrane helix</keyword>
<accession>A0AAV8WLC5</accession>
<sequence>KQYASMPQLFHQDNYDKCMLLKDEALYCTFTYELQPLKVNNVSETWKIINKVSSDRFNYRHDNLRHGICVPFACPSNEKSNDTDTILSQRITNCYNKKFEKVGLKGTVTFLQCETNDPKYPIDWLDITVAIVCISYIVLIVFASFYEGVAKYKQETDYQKITTTRWGLVIAAFSIQRNWHRFKTIKSNPDIEKLRPFQGVRFYNMLIVIMSHTVLASMMLPVANTKYTETCISPTWYLALDTQYFVSLLFIIWFMKKYPRLIWPTLGCLLSINIVLTFIQNYKGNYALMLLPLPEVIYDMKNVLKNPQFHYQMTNVIGCASGPIMGLGYGYIFYKFKNQKLFTSNLMFHQILYYIISYGVGLGIVLLPGMFFIMNGAQHDPFWASLYIASSRPLFSFAIGYCLFGATQGLGFSSVLALRKYTDLRNINR</sequence>
<feature type="transmembrane region" description="Helical" evidence="1">
    <location>
        <begin position="202"/>
        <end position="223"/>
    </location>
</feature>
<evidence type="ECO:0000313" key="2">
    <source>
        <dbReference type="EMBL" id="KAJ8927036.1"/>
    </source>
</evidence>
<protein>
    <recommendedName>
        <fullName evidence="4">Acyltransferase 3 domain-containing protein</fullName>
    </recommendedName>
</protein>
<dbReference type="Proteomes" id="UP001162156">
    <property type="component" value="Unassembled WGS sequence"/>
</dbReference>
<evidence type="ECO:0008006" key="4">
    <source>
        <dbReference type="Google" id="ProtNLM"/>
    </source>
</evidence>
<feature type="transmembrane region" description="Helical" evidence="1">
    <location>
        <begin position="351"/>
        <end position="374"/>
    </location>
</feature>
<feature type="transmembrane region" description="Helical" evidence="1">
    <location>
        <begin position="394"/>
        <end position="418"/>
    </location>
</feature>
<dbReference type="PANTHER" id="PTHR11161:SF72">
    <property type="entry name" value="FI21449P1"/>
    <property type="match status" value="1"/>
</dbReference>
<reference evidence="2" key="1">
    <citation type="journal article" date="2023" name="Insect Mol. Biol.">
        <title>Genome sequencing provides insights into the evolution of gene families encoding plant cell wall-degrading enzymes in longhorned beetles.</title>
        <authorList>
            <person name="Shin N.R."/>
            <person name="Okamura Y."/>
            <person name="Kirsch R."/>
            <person name="Pauchet Y."/>
        </authorList>
    </citation>
    <scope>NUCLEOTIDE SEQUENCE</scope>
    <source>
        <strain evidence="2">RBIC_L_NR</strain>
    </source>
</reference>
<name>A0AAV8WLC5_9CUCU</name>
<comment type="caution">
    <text evidence="2">The sequence shown here is derived from an EMBL/GenBank/DDBJ whole genome shotgun (WGS) entry which is preliminary data.</text>
</comment>
<keyword evidence="3" id="KW-1185">Reference proteome</keyword>
<feature type="non-terminal residue" evidence="2">
    <location>
        <position position="1"/>
    </location>
</feature>
<proteinExistence type="predicted"/>
<dbReference type="EMBL" id="JANEYF010005748">
    <property type="protein sequence ID" value="KAJ8927036.1"/>
    <property type="molecule type" value="Genomic_DNA"/>
</dbReference>
<evidence type="ECO:0000256" key="1">
    <source>
        <dbReference type="SAM" id="Phobius"/>
    </source>
</evidence>
<dbReference type="AlphaFoldDB" id="A0AAV8WLC5"/>
<dbReference type="InterPro" id="IPR052728">
    <property type="entry name" value="O2_lipid_transport_reg"/>
</dbReference>
<feature type="transmembrane region" description="Helical" evidence="1">
    <location>
        <begin position="127"/>
        <end position="146"/>
    </location>
</feature>
<keyword evidence="1" id="KW-0472">Membrane</keyword>
<feature type="transmembrane region" description="Helical" evidence="1">
    <location>
        <begin position="309"/>
        <end position="331"/>
    </location>
</feature>